<dbReference type="InterPro" id="IPR008713">
    <property type="entry name" value="Phage_lambda_NinG"/>
</dbReference>
<sequence>MNYKAKLDRIFSEYVRLRDSDSNGYGRCISCGKVVFWKDADAGHYVNRKHMSLRFDEKNVNLQCRSCNRFDEGNMIGYNHGLIEKYGDKVISYLDIKRHNISKIGPTEYTVLIKHYQQEVKRLKEQKGL</sequence>
<reference evidence="1 2" key="1">
    <citation type="submission" date="2011-08" db="EMBL/GenBank/DDBJ databases">
        <title>The Genome Sequence of Alistipes indistinctus YIT 12060.</title>
        <authorList>
            <consortium name="The Broad Institute Genome Sequencing Platform"/>
            <person name="Earl A."/>
            <person name="Ward D."/>
            <person name="Feldgarden M."/>
            <person name="Gevers D."/>
            <person name="Morotomi M."/>
            <person name="Young S.K."/>
            <person name="Zeng Q."/>
            <person name="Gargeya S."/>
            <person name="Fitzgerald M."/>
            <person name="Haas B."/>
            <person name="Abouelleil A."/>
            <person name="Alvarado L."/>
            <person name="Arachchi H.M."/>
            <person name="Berlin A."/>
            <person name="Brown A."/>
            <person name="Chapman S.B."/>
            <person name="Chen Z."/>
            <person name="Dunbar C."/>
            <person name="Freedman E."/>
            <person name="Gearin G."/>
            <person name="Gellesch M."/>
            <person name="Goldberg J."/>
            <person name="Griggs A."/>
            <person name="Gujja S."/>
            <person name="Heiman D."/>
            <person name="Howarth C."/>
            <person name="Larson L."/>
            <person name="Lui A."/>
            <person name="MacDonald P.J.P."/>
            <person name="Montmayeur A."/>
            <person name="Murphy C."/>
            <person name="Neiman D."/>
            <person name="Pearson M."/>
            <person name="Priest M."/>
            <person name="Roberts A."/>
            <person name="Saif S."/>
            <person name="Shea T."/>
            <person name="Shenoy N."/>
            <person name="Sisk P."/>
            <person name="Stolte C."/>
            <person name="Sykes S."/>
            <person name="Wortman J."/>
            <person name="Nusbaum C."/>
            <person name="Birren B."/>
        </authorList>
    </citation>
    <scope>NUCLEOTIDE SEQUENCE [LARGE SCALE GENOMIC DNA]</scope>
    <source>
        <strain evidence="1 2">YIT 12060</strain>
    </source>
</reference>
<dbReference type="AlphaFoldDB" id="G5H8Z3"/>
<evidence type="ECO:0000313" key="1">
    <source>
        <dbReference type="EMBL" id="EHB92030.1"/>
    </source>
</evidence>
<gene>
    <name evidence="1" type="ORF">HMPREF9450_02079</name>
</gene>
<organism evidence="1 2">
    <name type="scientific">Alistipes indistinctus YIT 12060</name>
    <dbReference type="NCBI Taxonomy" id="742725"/>
    <lineage>
        <taxon>Bacteria</taxon>
        <taxon>Pseudomonadati</taxon>
        <taxon>Bacteroidota</taxon>
        <taxon>Bacteroidia</taxon>
        <taxon>Bacteroidales</taxon>
        <taxon>Rikenellaceae</taxon>
        <taxon>Alistipes</taxon>
    </lineage>
</organism>
<protein>
    <recommendedName>
        <fullName evidence="3">Protein ninG</fullName>
    </recommendedName>
</protein>
<comment type="caution">
    <text evidence="1">The sequence shown here is derived from an EMBL/GenBank/DDBJ whole genome shotgun (WGS) entry which is preliminary data.</text>
</comment>
<evidence type="ECO:0000313" key="2">
    <source>
        <dbReference type="Proteomes" id="UP000006008"/>
    </source>
</evidence>
<keyword evidence="2" id="KW-1185">Reference proteome</keyword>
<dbReference type="Proteomes" id="UP000006008">
    <property type="component" value="Unassembled WGS sequence"/>
</dbReference>
<dbReference type="GeneID" id="92814898"/>
<dbReference type="Gene3D" id="1.10.30.50">
    <property type="match status" value="1"/>
</dbReference>
<accession>G5H8Z3</accession>
<dbReference type="PATRIC" id="fig|742725.3.peg.2168"/>
<name>G5H8Z3_9BACT</name>
<dbReference type="STRING" id="742725.HMPREF9450_02079"/>
<dbReference type="RefSeq" id="WP_009134885.1">
    <property type="nucleotide sequence ID" value="NZ_CP102250.1"/>
</dbReference>
<dbReference type="HOGENOM" id="CLU_102977_1_0_10"/>
<dbReference type="OrthoDB" id="5741553at2"/>
<dbReference type="Pfam" id="PF05766">
    <property type="entry name" value="NinG"/>
    <property type="match status" value="1"/>
</dbReference>
<dbReference type="EMBL" id="ADLD01000013">
    <property type="protein sequence ID" value="EHB92030.1"/>
    <property type="molecule type" value="Genomic_DNA"/>
</dbReference>
<proteinExistence type="predicted"/>
<dbReference type="eggNOG" id="COG1403">
    <property type="taxonomic scope" value="Bacteria"/>
</dbReference>
<evidence type="ECO:0008006" key="3">
    <source>
        <dbReference type="Google" id="ProtNLM"/>
    </source>
</evidence>